<sequence>MRVGIIGVDQNESYCLIKFYLLTTNCFVYICLNLKNHCVNITYMNNDSVVKKKVLIMIDNEKNNSSISINNDDQQQQNDNFEENQKTLTVDIDETNSINSKKLTQELTTTKEDEDDPFDWPKRKKWIILSVLSCGAIIGPISSTIFYPAFLAVQEQLHTNDILVTTSAAVFLIFQGLGPLGWATYSDLKHTRRNVYLVSLILFIVASIICAVSNNIWLLIVVRCLQACGSNALHAIGPSTISDMFVPEERGNAFGIFYLFPLIGPLFGPTFGGYITQYLGWRWIFWLIAILAFIVLIFIFFFVPETYRKHKNLPPPSSTSSDSSPKRKIINPLASLVLFRYPNLSIVLSYISLFLSLIYIQAALIPREFNRIYHLSSSYTGLVFLSPAAGYMLGSVLGGRYSDYIIRDSKRTALIALQKKIVNQKKNDTVEEVVVVKDEDVEIFEEDDIIDLSVIKIEPEKRIHGTWIGAIIIPICYLAYGWLLEYKVPLVYPIIVMFFGGFGQLFAFNPIYTYLVDSFPTKSVWVNANLTFLRQILAGVMSILSVPIEDGLGTGWTFSLIVFLYIIATLSVIVVLYKGEQWRSKFRKDFNVGDNNIYI</sequence>
<evidence type="ECO:0000256" key="4">
    <source>
        <dbReference type="ARBA" id="ARBA00023136"/>
    </source>
</evidence>
<evidence type="ECO:0000256" key="1">
    <source>
        <dbReference type="ARBA" id="ARBA00004141"/>
    </source>
</evidence>
<dbReference type="PANTHER" id="PTHR23502:SF5">
    <property type="entry name" value="QUINIDINE RESISTANCE PROTEIN 3"/>
    <property type="match status" value="1"/>
</dbReference>
<keyword evidence="4 5" id="KW-0472">Membrane</keyword>
<feature type="transmembrane region" description="Helical" evidence="5">
    <location>
        <begin position="253"/>
        <end position="276"/>
    </location>
</feature>
<comment type="caution">
    <text evidence="7">The sequence shown here is derived from an EMBL/GenBank/DDBJ whole genome shotgun (WGS) entry which is preliminary data.</text>
</comment>
<evidence type="ECO:0000256" key="5">
    <source>
        <dbReference type="SAM" id="Phobius"/>
    </source>
</evidence>
<gene>
    <name evidence="7" type="ORF">RclHR1_10760003</name>
</gene>
<evidence type="ECO:0000313" key="8">
    <source>
        <dbReference type="Proteomes" id="UP000247702"/>
    </source>
</evidence>
<feature type="transmembrane region" description="Helical" evidence="5">
    <location>
        <begin position="126"/>
        <end position="150"/>
    </location>
</feature>
<protein>
    <recommendedName>
        <fullName evidence="6">Major facilitator superfamily (MFS) profile domain-containing protein</fullName>
    </recommendedName>
</protein>
<accession>A0A2Z6QH43</accession>
<dbReference type="CDD" id="cd17323">
    <property type="entry name" value="MFS_Tpo1_MDR_like"/>
    <property type="match status" value="1"/>
</dbReference>
<feature type="transmembrane region" description="Helical" evidence="5">
    <location>
        <begin position="490"/>
        <end position="512"/>
    </location>
</feature>
<dbReference type="Proteomes" id="UP000247702">
    <property type="component" value="Unassembled WGS sequence"/>
</dbReference>
<dbReference type="GO" id="GO:0022857">
    <property type="term" value="F:transmembrane transporter activity"/>
    <property type="evidence" value="ECO:0007669"/>
    <property type="project" value="InterPro"/>
</dbReference>
<keyword evidence="8" id="KW-1185">Reference proteome</keyword>
<keyword evidence="2 5" id="KW-0812">Transmembrane</keyword>
<evidence type="ECO:0000256" key="3">
    <source>
        <dbReference type="ARBA" id="ARBA00022989"/>
    </source>
</evidence>
<comment type="subcellular location">
    <subcellularLocation>
        <location evidence="1">Membrane</location>
        <topology evidence="1">Multi-pass membrane protein</topology>
    </subcellularLocation>
</comment>
<dbReference type="STRING" id="94130.A0A2Z6QH43"/>
<dbReference type="AlphaFoldDB" id="A0A2Z6QH43"/>
<dbReference type="PANTHER" id="PTHR23502">
    <property type="entry name" value="MAJOR FACILITATOR SUPERFAMILY"/>
    <property type="match status" value="1"/>
</dbReference>
<feature type="transmembrane region" description="Helical" evidence="5">
    <location>
        <begin position="465"/>
        <end position="484"/>
    </location>
</feature>
<dbReference type="SUPFAM" id="SSF103473">
    <property type="entry name" value="MFS general substrate transporter"/>
    <property type="match status" value="1"/>
</dbReference>
<dbReference type="InterPro" id="IPR020846">
    <property type="entry name" value="MFS_dom"/>
</dbReference>
<dbReference type="InterPro" id="IPR011701">
    <property type="entry name" value="MFS"/>
</dbReference>
<dbReference type="Gene3D" id="1.20.1720.10">
    <property type="entry name" value="Multidrug resistance protein D"/>
    <property type="match status" value="1"/>
</dbReference>
<evidence type="ECO:0000256" key="2">
    <source>
        <dbReference type="ARBA" id="ARBA00022692"/>
    </source>
</evidence>
<dbReference type="PROSITE" id="PS50850">
    <property type="entry name" value="MFS"/>
    <property type="match status" value="1"/>
</dbReference>
<dbReference type="GO" id="GO:0005886">
    <property type="term" value="C:plasma membrane"/>
    <property type="evidence" value="ECO:0007669"/>
    <property type="project" value="TreeGrafter"/>
</dbReference>
<keyword evidence="3 5" id="KW-1133">Transmembrane helix</keyword>
<evidence type="ECO:0000259" key="6">
    <source>
        <dbReference type="PROSITE" id="PS50850"/>
    </source>
</evidence>
<proteinExistence type="predicted"/>
<feature type="transmembrane region" description="Helical" evidence="5">
    <location>
        <begin position="524"/>
        <end position="544"/>
    </location>
</feature>
<dbReference type="InterPro" id="IPR036259">
    <property type="entry name" value="MFS_trans_sf"/>
</dbReference>
<feature type="domain" description="Major facilitator superfamily (MFS) profile" evidence="6">
    <location>
        <begin position="128"/>
        <end position="580"/>
    </location>
</feature>
<feature type="transmembrane region" description="Helical" evidence="5">
    <location>
        <begin position="283"/>
        <end position="303"/>
    </location>
</feature>
<feature type="transmembrane region" description="Helical" evidence="5">
    <location>
        <begin position="556"/>
        <end position="577"/>
    </location>
</feature>
<feature type="transmembrane region" description="Helical" evidence="5">
    <location>
        <begin position="162"/>
        <end position="183"/>
    </location>
</feature>
<evidence type="ECO:0000313" key="7">
    <source>
        <dbReference type="EMBL" id="GBB84121.1"/>
    </source>
</evidence>
<dbReference type="EMBL" id="BEXD01000087">
    <property type="protein sequence ID" value="GBB84121.1"/>
    <property type="molecule type" value="Genomic_DNA"/>
</dbReference>
<dbReference type="Pfam" id="PF07690">
    <property type="entry name" value="MFS_1"/>
    <property type="match status" value="1"/>
</dbReference>
<reference evidence="7 8" key="1">
    <citation type="submission" date="2017-11" db="EMBL/GenBank/DDBJ databases">
        <title>The genome of Rhizophagus clarus HR1 reveals common genetic basis of auxotrophy among arbuscular mycorrhizal fungi.</title>
        <authorList>
            <person name="Kobayashi Y."/>
        </authorList>
    </citation>
    <scope>NUCLEOTIDE SEQUENCE [LARGE SCALE GENOMIC DNA]</scope>
    <source>
        <strain evidence="7 8">HR1</strain>
    </source>
</reference>
<name>A0A2Z6QH43_9GLOM</name>
<feature type="transmembrane region" description="Helical" evidence="5">
    <location>
        <begin position="344"/>
        <end position="365"/>
    </location>
</feature>
<feature type="transmembrane region" description="Helical" evidence="5">
    <location>
        <begin position="195"/>
        <end position="220"/>
    </location>
</feature>
<organism evidence="7 8">
    <name type="scientific">Rhizophagus clarus</name>
    <dbReference type="NCBI Taxonomy" id="94130"/>
    <lineage>
        <taxon>Eukaryota</taxon>
        <taxon>Fungi</taxon>
        <taxon>Fungi incertae sedis</taxon>
        <taxon>Mucoromycota</taxon>
        <taxon>Glomeromycotina</taxon>
        <taxon>Glomeromycetes</taxon>
        <taxon>Glomerales</taxon>
        <taxon>Glomeraceae</taxon>
        <taxon>Rhizophagus</taxon>
    </lineage>
</organism>